<dbReference type="InterPro" id="IPR039426">
    <property type="entry name" value="TonB-dep_rcpt-like"/>
</dbReference>
<evidence type="ECO:0000313" key="17">
    <source>
        <dbReference type="Proteomes" id="UP001218362"/>
    </source>
</evidence>
<name>A0AAJ5X288_9SPHN</name>
<keyword evidence="10 11" id="KW-0998">Cell outer membrane</keyword>
<evidence type="ECO:0000256" key="4">
    <source>
        <dbReference type="ARBA" id="ARBA00022496"/>
    </source>
</evidence>
<keyword evidence="2 11" id="KW-0813">Transport</keyword>
<evidence type="ECO:0000313" key="16">
    <source>
        <dbReference type="EMBL" id="WEK46305.1"/>
    </source>
</evidence>
<comment type="subcellular location">
    <subcellularLocation>
        <location evidence="1 11">Cell outer membrane</location>
        <topology evidence="1 11">Multi-pass membrane protein</topology>
    </subcellularLocation>
</comment>
<dbReference type="EMBL" id="CP119316">
    <property type="protein sequence ID" value="WEK46305.1"/>
    <property type="molecule type" value="Genomic_DNA"/>
</dbReference>
<feature type="signal peptide" evidence="13">
    <location>
        <begin position="1"/>
        <end position="27"/>
    </location>
</feature>
<evidence type="ECO:0000256" key="11">
    <source>
        <dbReference type="PROSITE-ProRule" id="PRU01360"/>
    </source>
</evidence>
<keyword evidence="4" id="KW-0410">Iron transport</keyword>
<evidence type="ECO:0000256" key="1">
    <source>
        <dbReference type="ARBA" id="ARBA00004571"/>
    </source>
</evidence>
<evidence type="ECO:0000256" key="3">
    <source>
        <dbReference type="ARBA" id="ARBA00022452"/>
    </source>
</evidence>
<feature type="domain" description="TonB-dependent receptor plug" evidence="15">
    <location>
        <begin position="52"/>
        <end position="157"/>
    </location>
</feature>
<feature type="domain" description="TonB-dependent receptor-like beta-barrel" evidence="14">
    <location>
        <begin position="304"/>
        <end position="701"/>
    </location>
</feature>
<evidence type="ECO:0000256" key="9">
    <source>
        <dbReference type="ARBA" id="ARBA00023136"/>
    </source>
</evidence>
<comment type="similarity">
    <text evidence="11 12">Belongs to the TonB-dependent receptor family.</text>
</comment>
<sequence>MKIGFRKAWLLSGVMGLAAFGTGAARAQETGPAAGAEPGTIIVTAQKREQAVQDVPIALTALSGDDLQKAGVQSLDEITKQIPSLQMQDNGIVARFSMRGINLNSISDASESPILVAFDGVAYGSSSNFSATMYDIDRVEVLRGPQGTLYGRNATGGLVNIISKRPTDTFEGYFSGQYGNFGRAVFEGAVSGPITDGVRFRASAKSDTDNGIQTNILNGDKWWENDQFAGRLQLEFDLPNRGNLLLKAHYENLDGIGQGYGLFGNRDPDSGPGYAAVCPVEDTLAGLCVDNKGTKGTGDPTKIISGNTPPAIHRSSWGVSSELNYPLTEVLDLVSITAYDELEKYKREDADGSADAGNTIGSGNDYWQFSQELRLQGKGDKFNWVAGLFYFNSDAHVTSDFGFFPAPQGDLGYSDVKTESFAAFVDGTYGLTDRLNLSLGARYTHEEKEHVGLNLAPLVLAFITPKVEVPFDFKSKDDVITWRAVLDYHPVQDVMVYASVATGFKAPGFQTQYLFSTDPYAAAPSQREEVTTYELGLKSSALDRKLTFNAAAYYSDYRGLQQVLTVPSPIGVNTPVLTNVDKAILYGLEADLTYTPSPYFDVIAGGSYVHSKIEDPGTAYDGHVVSAAPKFTYSVTARAHLPLGEDGDATFQASYRWQDQTYFNLNQDPLLGFHSYGLLDLRLSVTPPNRTNFRIEAFVNNTLNQKYWVHAFSSGAIGGGTVPIWGMPRNYGLKATVQF</sequence>
<dbReference type="GO" id="GO:0009279">
    <property type="term" value="C:cell outer membrane"/>
    <property type="evidence" value="ECO:0007669"/>
    <property type="project" value="UniProtKB-SubCell"/>
</dbReference>
<evidence type="ECO:0000256" key="13">
    <source>
        <dbReference type="SAM" id="SignalP"/>
    </source>
</evidence>
<organism evidence="16 17">
    <name type="scientific">Candidatus Andeanibacterium colombiense</name>
    <dbReference type="NCBI Taxonomy" id="3121345"/>
    <lineage>
        <taxon>Bacteria</taxon>
        <taxon>Pseudomonadati</taxon>
        <taxon>Pseudomonadota</taxon>
        <taxon>Alphaproteobacteria</taxon>
        <taxon>Sphingomonadales</taxon>
        <taxon>Sphingomonadaceae</taxon>
        <taxon>Candidatus Andeanibacterium</taxon>
    </lineage>
</organism>
<dbReference type="CDD" id="cd01347">
    <property type="entry name" value="ligand_gated_channel"/>
    <property type="match status" value="1"/>
</dbReference>
<keyword evidence="16" id="KW-0675">Receptor</keyword>
<dbReference type="InterPro" id="IPR000531">
    <property type="entry name" value="Beta-barrel_TonB"/>
</dbReference>
<dbReference type="Pfam" id="PF00593">
    <property type="entry name" value="TonB_dep_Rec_b-barrel"/>
    <property type="match status" value="1"/>
</dbReference>
<keyword evidence="7" id="KW-0406">Ion transport</keyword>
<keyword evidence="6" id="KW-0408">Iron</keyword>
<keyword evidence="3 11" id="KW-1134">Transmembrane beta strand</keyword>
<dbReference type="GO" id="GO:0006826">
    <property type="term" value="P:iron ion transport"/>
    <property type="evidence" value="ECO:0007669"/>
    <property type="project" value="UniProtKB-KW"/>
</dbReference>
<reference evidence="16" key="1">
    <citation type="submission" date="2023-03" db="EMBL/GenBank/DDBJ databases">
        <title>Andean soil-derived lignocellulolytic bacterial consortium as a source of novel taxa and putative plastic-active enzymes.</title>
        <authorList>
            <person name="Diaz-Garcia L."/>
            <person name="Chuvochina M."/>
            <person name="Feuerriegel G."/>
            <person name="Bunk B."/>
            <person name="Sproer C."/>
            <person name="Streit W.R."/>
            <person name="Rodriguez L.M."/>
            <person name="Overmann J."/>
            <person name="Jimenez D.J."/>
        </authorList>
    </citation>
    <scope>NUCLEOTIDE SEQUENCE</scope>
    <source>
        <strain evidence="16">MAG 26</strain>
    </source>
</reference>
<dbReference type="PANTHER" id="PTHR32552:SF81">
    <property type="entry name" value="TONB-DEPENDENT OUTER MEMBRANE RECEPTOR"/>
    <property type="match status" value="1"/>
</dbReference>
<keyword evidence="8 12" id="KW-0798">TonB box</keyword>
<evidence type="ECO:0000256" key="10">
    <source>
        <dbReference type="ARBA" id="ARBA00023237"/>
    </source>
</evidence>
<dbReference type="PROSITE" id="PS52016">
    <property type="entry name" value="TONB_DEPENDENT_REC_3"/>
    <property type="match status" value="1"/>
</dbReference>
<dbReference type="PANTHER" id="PTHR32552">
    <property type="entry name" value="FERRICHROME IRON RECEPTOR-RELATED"/>
    <property type="match status" value="1"/>
</dbReference>
<evidence type="ECO:0000259" key="15">
    <source>
        <dbReference type="Pfam" id="PF07715"/>
    </source>
</evidence>
<evidence type="ECO:0000256" key="7">
    <source>
        <dbReference type="ARBA" id="ARBA00023065"/>
    </source>
</evidence>
<accession>A0AAJ5X288</accession>
<evidence type="ECO:0000256" key="12">
    <source>
        <dbReference type="RuleBase" id="RU003357"/>
    </source>
</evidence>
<keyword evidence="9 11" id="KW-0472">Membrane</keyword>
<proteinExistence type="inferred from homology"/>
<protein>
    <submittedName>
        <fullName evidence="16">TonB-dependent receptor</fullName>
    </submittedName>
</protein>
<evidence type="ECO:0000256" key="2">
    <source>
        <dbReference type="ARBA" id="ARBA00022448"/>
    </source>
</evidence>
<evidence type="ECO:0000256" key="5">
    <source>
        <dbReference type="ARBA" id="ARBA00022692"/>
    </source>
</evidence>
<dbReference type="Proteomes" id="UP001218362">
    <property type="component" value="Chromosome"/>
</dbReference>
<dbReference type="SUPFAM" id="SSF56935">
    <property type="entry name" value="Porins"/>
    <property type="match status" value="1"/>
</dbReference>
<gene>
    <name evidence="16" type="ORF">P0Y56_15020</name>
</gene>
<dbReference type="KEGG" id="acob:P0Y56_15020"/>
<dbReference type="Gene3D" id="2.40.170.20">
    <property type="entry name" value="TonB-dependent receptor, beta-barrel domain"/>
    <property type="match status" value="1"/>
</dbReference>
<keyword evidence="5 11" id="KW-0812">Transmembrane</keyword>
<dbReference type="Pfam" id="PF07715">
    <property type="entry name" value="Plug"/>
    <property type="match status" value="1"/>
</dbReference>
<feature type="chain" id="PRO_5042582616" evidence="13">
    <location>
        <begin position="28"/>
        <end position="739"/>
    </location>
</feature>
<evidence type="ECO:0000256" key="6">
    <source>
        <dbReference type="ARBA" id="ARBA00023004"/>
    </source>
</evidence>
<dbReference type="InterPro" id="IPR012910">
    <property type="entry name" value="Plug_dom"/>
</dbReference>
<evidence type="ECO:0000256" key="8">
    <source>
        <dbReference type="ARBA" id="ARBA00023077"/>
    </source>
</evidence>
<dbReference type="AlphaFoldDB" id="A0AAJ5X288"/>
<dbReference type="InterPro" id="IPR036942">
    <property type="entry name" value="Beta-barrel_TonB_sf"/>
</dbReference>
<evidence type="ECO:0000259" key="14">
    <source>
        <dbReference type="Pfam" id="PF00593"/>
    </source>
</evidence>
<keyword evidence="13" id="KW-0732">Signal</keyword>